<gene>
    <name evidence="2" type="ORF">AYM40_13790</name>
</gene>
<keyword evidence="3" id="KW-1185">Reference proteome</keyword>
<evidence type="ECO:0000313" key="3">
    <source>
        <dbReference type="Proteomes" id="UP000076852"/>
    </source>
</evidence>
<proteinExistence type="predicted"/>
<dbReference type="AlphaFoldDB" id="A0A160FLM3"/>
<evidence type="ECO:0000256" key="1">
    <source>
        <dbReference type="SAM" id="SignalP"/>
    </source>
</evidence>
<dbReference type="RefSeq" id="WP_063496704.1">
    <property type="nucleotide sequence ID" value="NZ_CP014578.1"/>
</dbReference>
<dbReference type="KEGG" id="buz:AYM40_13790"/>
<feature type="chain" id="PRO_5007814526" evidence="1">
    <location>
        <begin position="24"/>
        <end position="162"/>
    </location>
</feature>
<protein>
    <submittedName>
        <fullName evidence="2">Uncharacterized protein</fullName>
    </submittedName>
</protein>
<dbReference type="OrthoDB" id="9134569at2"/>
<reference evidence="2 3" key="1">
    <citation type="journal article" date="2016" name="Gene">
        <title>PacBio SMRT assembly of a complex multi-replicon genome reveals chlorocatechol degradative operon in a region of genome plasticity.</title>
        <authorList>
            <person name="Ricker N."/>
            <person name="Shen S.Y."/>
            <person name="Goordial J."/>
            <person name="Jin S."/>
            <person name="Fulthorpe R.R."/>
        </authorList>
    </citation>
    <scope>NUCLEOTIDE SEQUENCE [LARGE SCALE GENOMIC DNA]</scope>
    <source>
        <strain evidence="2 3">OLGA172</strain>
    </source>
</reference>
<organism evidence="2 3">
    <name type="scientific">Paraburkholderia phytofirmans OLGA172</name>
    <dbReference type="NCBI Taxonomy" id="1417228"/>
    <lineage>
        <taxon>Bacteria</taxon>
        <taxon>Pseudomonadati</taxon>
        <taxon>Pseudomonadota</taxon>
        <taxon>Betaproteobacteria</taxon>
        <taxon>Burkholderiales</taxon>
        <taxon>Burkholderiaceae</taxon>
        <taxon>Paraburkholderia</taxon>
    </lineage>
</organism>
<accession>A0A160FLM3</accession>
<keyword evidence="1" id="KW-0732">Signal</keyword>
<dbReference type="Proteomes" id="UP000076852">
    <property type="component" value="Chromosome 1"/>
</dbReference>
<dbReference type="EMBL" id="CP014578">
    <property type="protein sequence ID" value="ANB73312.1"/>
    <property type="molecule type" value="Genomic_DNA"/>
</dbReference>
<feature type="signal peptide" evidence="1">
    <location>
        <begin position="1"/>
        <end position="23"/>
    </location>
</feature>
<name>A0A160FLM3_9BURK</name>
<sequence length="162" mass="17388">MKTQHTVVLAGFVFIGHALTAHAQDATDLTPGRIAPANVVQQMQYEAPVRIGAVSVRPLPQGGQHPLSTDASQSTLVARTTDNLIGVSANEMVVIEPNASAVQKKIAELAADAAVRLYAGRGITVVRVKRFSDLPALQQRLAEAFPTARFDLPVMYIENEPH</sequence>
<evidence type="ECO:0000313" key="2">
    <source>
        <dbReference type="EMBL" id="ANB73312.1"/>
    </source>
</evidence>